<evidence type="ECO:0000313" key="2">
    <source>
        <dbReference type="EMBL" id="HIX02840.1"/>
    </source>
</evidence>
<sequence length="732" mass="80615">GMLQKVVIPNTVTRLEPYAFAAQAQLSEVQLPESLRVIGQEAFAGCTSLKAIDIPNGVTEIQDRAFAGCKIFTFNLRNTQIRTFNLNCLGGAAWAFVALPKGVTQFTGNGNTGGAFFYMDYASLEALSKGGFREFLESIQVLAVGNTDVYNGVYLPNLRMIVLADGIKEIGKRAFDCYQKLGKVYLNGFSFEDPATGKSYRLGKSDITVIGDHAFYLCQSLTGIALPSSLERIESHAFDGCHSLKSISLPLFLNYIGECAFWSCEQLEQVKGLNNSITYGYYNGLAPFDYEFHFEEVQKTFSYFALGYLKKELEAWEQKKEFETTAQWQQRVTVESREKRVGELIEQAKKEFVAQAEKPELNVTLGSYDADYHNFRLDAGELGDVYVQVPLGEAPAFKANFSNARLSPAYGVKDDRLALVGMEVILNGKTYKNLDAVPDDNRELLAQLPPLSIDLGGENTPVQQGATPAPQPKAADVDMNIPETGTVADKTFAVVIANEEYSREARVPFALRDGEVFAEYCRKTLGIPEKNIRVVKNATLNDMKFQLNWLSQVLGTYHGAARAIVYYAGHGIPDEADKGAYLLPVDGYGSDVSTGFSLKDFYGMLSAVPSESVAVFLDACFSGTKRESGMLASARGVAIKVRDEAPQGNLVVFTAAQGDETAYQYAEKGHGMFTYFLLKKLQESKGDVTLGELGDYITNEVKRESLLNNNKIQTPTVIPATGMTGWRGWKLK</sequence>
<dbReference type="SUPFAM" id="SSF52058">
    <property type="entry name" value="L domain-like"/>
    <property type="match status" value="1"/>
</dbReference>
<dbReference type="AlphaFoldDB" id="A0A9D1UYI5"/>
<dbReference type="InterPro" id="IPR032675">
    <property type="entry name" value="LRR_dom_sf"/>
</dbReference>
<dbReference type="GO" id="GO:0004197">
    <property type="term" value="F:cysteine-type endopeptidase activity"/>
    <property type="evidence" value="ECO:0007669"/>
    <property type="project" value="InterPro"/>
</dbReference>
<dbReference type="PANTHER" id="PTHR45661">
    <property type="entry name" value="SURFACE ANTIGEN"/>
    <property type="match status" value="1"/>
</dbReference>
<dbReference type="InterPro" id="IPR029030">
    <property type="entry name" value="Caspase-like_dom_sf"/>
</dbReference>
<dbReference type="InterPro" id="IPR053139">
    <property type="entry name" value="Surface_bspA-like"/>
</dbReference>
<feature type="domain" description="Peptidase C14 caspase" evidence="1">
    <location>
        <begin position="492"/>
        <end position="717"/>
    </location>
</feature>
<name>A0A9D1UYI5_9BACT</name>
<dbReference type="GO" id="GO:0006508">
    <property type="term" value="P:proteolysis"/>
    <property type="evidence" value="ECO:0007669"/>
    <property type="project" value="InterPro"/>
</dbReference>
<accession>A0A9D1UYI5</accession>
<organism evidence="2 3">
    <name type="scientific">Candidatus Odoribacter faecigallinarum</name>
    <dbReference type="NCBI Taxonomy" id="2838706"/>
    <lineage>
        <taxon>Bacteria</taxon>
        <taxon>Pseudomonadati</taxon>
        <taxon>Bacteroidota</taxon>
        <taxon>Bacteroidia</taxon>
        <taxon>Bacteroidales</taxon>
        <taxon>Odoribacteraceae</taxon>
        <taxon>Odoribacter</taxon>
    </lineage>
</organism>
<reference evidence="2" key="1">
    <citation type="journal article" date="2021" name="PeerJ">
        <title>Extensive microbial diversity within the chicken gut microbiome revealed by metagenomics and culture.</title>
        <authorList>
            <person name="Gilroy R."/>
            <person name="Ravi A."/>
            <person name="Getino M."/>
            <person name="Pursley I."/>
            <person name="Horton D.L."/>
            <person name="Alikhan N.F."/>
            <person name="Baker D."/>
            <person name="Gharbi K."/>
            <person name="Hall N."/>
            <person name="Watson M."/>
            <person name="Adriaenssens E.M."/>
            <person name="Foster-Nyarko E."/>
            <person name="Jarju S."/>
            <person name="Secka A."/>
            <person name="Antonio M."/>
            <person name="Oren A."/>
            <person name="Chaudhuri R.R."/>
            <person name="La Ragione R."/>
            <person name="Hildebrand F."/>
            <person name="Pallen M.J."/>
        </authorList>
    </citation>
    <scope>NUCLEOTIDE SEQUENCE</scope>
    <source>
        <strain evidence="2">23274</strain>
    </source>
</reference>
<feature type="non-terminal residue" evidence="2">
    <location>
        <position position="1"/>
    </location>
</feature>
<gene>
    <name evidence="2" type="ORF">H9863_01825</name>
</gene>
<evidence type="ECO:0000313" key="3">
    <source>
        <dbReference type="Proteomes" id="UP000824202"/>
    </source>
</evidence>
<proteinExistence type="predicted"/>
<dbReference type="Pfam" id="PF13306">
    <property type="entry name" value="LRR_5"/>
    <property type="match status" value="2"/>
</dbReference>
<dbReference type="Proteomes" id="UP000824202">
    <property type="component" value="Unassembled WGS sequence"/>
</dbReference>
<reference evidence="2" key="2">
    <citation type="submission" date="2021-04" db="EMBL/GenBank/DDBJ databases">
        <authorList>
            <person name="Gilroy R."/>
        </authorList>
    </citation>
    <scope>NUCLEOTIDE SEQUENCE</scope>
    <source>
        <strain evidence="2">23274</strain>
    </source>
</reference>
<dbReference type="Gene3D" id="3.80.10.10">
    <property type="entry name" value="Ribonuclease Inhibitor"/>
    <property type="match status" value="1"/>
</dbReference>
<dbReference type="EMBL" id="DXFT01000036">
    <property type="protein sequence ID" value="HIX02840.1"/>
    <property type="molecule type" value="Genomic_DNA"/>
</dbReference>
<evidence type="ECO:0000259" key="1">
    <source>
        <dbReference type="Pfam" id="PF00656"/>
    </source>
</evidence>
<dbReference type="InterPro" id="IPR011600">
    <property type="entry name" value="Pept_C14_caspase"/>
</dbReference>
<dbReference type="PANTHER" id="PTHR45661:SF3">
    <property type="entry name" value="IG-LIKE DOMAIN-CONTAINING PROTEIN"/>
    <property type="match status" value="1"/>
</dbReference>
<dbReference type="SUPFAM" id="SSF52129">
    <property type="entry name" value="Caspase-like"/>
    <property type="match status" value="1"/>
</dbReference>
<dbReference type="Gene3D" id="3.40.50.1460">
    <property type="match status" value="1"/>
</dbReference>
<dbReference type="InterPro" id="IPR026906">
    <property type="entry name" value="LRR_5"/>
</dbReference>
<comment type="caution">
    <text evidence="2">The sequence shown here is derived from an EMBL/GenBank/DDBJ whole genome shotgun (WGS) entry which is preliminary data.</text>
</comment>
<dbReference type="Pfam" id="PF00656">
    <property type="entry name" value="Peptidase_C14"/>
    <property type="match status" value="1"/>
</dbReference>
<protein>
    <submittedName>
        <fullName evidence="2">Leucine-rich repeat protein</fullName>
    </submittedName>
</protein>